<reference evidence="1 2" key="1">
    <citation type="submission" date="2019-11" db="EMBL/GenBank/DDBJ databases">
        <title>FDA dAtabase for Regulatory Grade micrObial Sequences (FDA-ARGOS): Supporting development and validation of Infectious Disease Dx tests.</title>
        <authorList>
            <person name="Damon A."/>
            <person name="Tallon L."/>
            <person name="Sadzewicz L."/>
            <person name="Vavikolanu K."/>
            <person name="Mehta A."/>
            <person name="Aluvathingal J."/>
            <person name="Nadendla S."/>
            <person name="Myers T."/>
            <person name="Yan Y."/>
            <person name="Sichtig H."/>
        </authorList>
    </citation>
    <scope>NUCLEOTIDE SEQUENCE [LARGE SCALE GENOMIC DNA]</scope>
    <source>
        <strain evidence="1 2">FDAARGOS_740</strain>
    </source>
</reference>
<dbReference type="Proteomes" id="UP000501205">
    <property type="component" value="Chromosome"/>
</dbReference>
<sequence>MKGYTQLNRNLQYEFGYDIKPEYIYNIDGEFEVSNEDVKREKLGLID</sequence>
<gene>
    <name evidence="1" type="ORF">FOC48_05745</name>
</gene>
<dbReference type="RefSeq" id="WP_172497888.1">
    <property type="nucleotide sequence ID" value="NZ_CP050965.1"/>
</dbReference>
<keyword evidence="2" id="KW-1185">Reference proteome</keyword>
<name>A0ABX6KI51_9BACL</name>
<protein>
    <recommendedName>
        <fullName evidence="3">XkdX family protein</fullName>
    </recommendedName>
</protein>
<evidence type="ECO:0008006" key="3">
    <source>
        <dbReference type="Google" id="ProtNLM"/>
    </source>
</evidence>
<accession>A0ABX6KI51</accession>
<proteinExistence type="predicted"/>
<evidence type="ECO:0000313" key="1">
    <source>
        <dbReference type="EMBL" id="QIX88300.1"/>
    </source>
</evidence>
<evidence type="ECO:0000313" key="2">
    <source>
        <dbReference type="Proteomes" id="UP000501205"/>
    </source>
</evidence>
<organism evidence="1 2">
    <name type="scientific">Gemella haemolysans</name>
    <dbReference type="NCBI Taxonomy" id="1379"/>
    <lineage>
        <taxon>Bacteria</taxon>
        <taxon>Bacillati</taxon>
        <taxon>Bacillota</taxon>
        <taxon>Bacilli</taxon>
        <taxon>Bacillales</taxon>
        <taxon>Gemellaceae</taxon>
        <taxon>Gemella</taxon>
    </lineage>
</organism>
<dbReference type="EMBL" id="CP050965">
    <property type="protein sequence ID" value="QIX88300.1"/>
    <property type="molecule type" value="Genomic_DNA"/>
</dbReference>